<dbReference type="RefSeq" id="WP_060082077.1">
    <property type="nucleotide sequence ID" value="NZ_LPCS01000135.1"/>
</dbReference>
<protein>
    <recommendedName>
        <fullName evidence="3">DNA-binding transcriptional regulator Cro</fullName>
    </recommendedName>
</protein>
<organism evidence="1 2">
    <name type="scientific">Burkholderia vietnamiensis</name>
    <dbReference type="NCBI Taxonomy" id="60552"/>
    <lineage>
        <taxon>Bacteria</taxon>
        <taxon>Pseudomonadati</taxon>
        <taxon>Pseudomonadota</taxon>
        <taxon>Betaproteobacteria</taxon>
        <taxon>Burkholderiales</taxon>
        <taxon>Burkholderiaceae</taxon>
        <taxon>Burkholderia</taxon>
        <taxon>Burkholderia cepacia complex</taxon>
    </lineage>
</organism>
<comment type="caution">
    <text evidence="1">The sequence shown here is derived from an EMBL/GenBank/DDBJ whole genome shotgun (WGS) entry which is preliminary data.</text>
</comment>
<accession>A0AA44Y2N8</accession>
<dbReference type="InterPro" id="IPR010982">
    <property type="entry name" value="Lambda_DNA-bd_dom_sf"/>
</dbReference>
<dbReference type="Gene3D" id="1.10.260.40">
    <property type="entry name" value="lambda repressor-like DNA-binding domains"/>
    <property type="match status" value="1"/>
</dbReference>
<dbReference type="Proteomes" id="UP000237632">
    <property type="component" value="Unassembled WGS sequence"/>
</dbReference>
<sequence>MNLTKQQAIAIFGTGAALARALGLTKGAIPQWPDELDTQRTAAVIGAAVQRGFADRVPAGFIPPADVTSTPSDSDAQIPA</sequence>
<dbReference type="Pfam" id="PF14549">
    <property type="entry name" value="P22_Cro"/>
    <property type="match status" value="1"/>
</dbReference>
<evidence type="ECO:0008006" key="3">
    <source>
        <dbReference type="Google" id="ProtNLM"/>
    </source>
</evidence>
<name>A0AA44Y2N8_BURVI</name>
<gene>
    <name evidence="1" type="ORF">C6T65_10150</name>
</gene>
<dbReference type="AlphaFoldDB" id="A0AA44Y2N8"/>
<evidence type="ECO:0000313" key="1">
    <source>
        <dbReference type="EMBL" id="PRH42397.1"/>
    </source>
</evidence>
<evidence type="ECO:0000313" key="2">
    <source>
        <dbReference type="Proteomes" id="UP000237632"/>
    </source>
</evidence>
<dbReference type="SUPFAM" id="SSF47413">
    <property type="entry name" value="lambda repressor-like DNA-binding domains"/>
    <property type="match status" value="1"/>
</dbReference>
<dbReference type="EMBL" id="PVHK01000067">
    <property type="protein sequence ID" value="PRH42397.1"/>
    <property type="molecule type" value="Genomic_DNA"/>
</dbReference>
<dbReference type="GO" id="GO:0003677">
    <property type="term" value="F:DNA binding"/>
    <property type="evidence" value="ECO:0007669"/>
    <property type="project" value="InterPro"/>
</dbReference>
<reference evidence="1 2" key="1">
    <citation type="submission" date="2018-03" db="EMBL/GenBank/DDBJ databases">
        <authorList>
            <person name="Nguyen K."/>
            <person name="Fouts D."/>
            <person name="Sutton G."/>
        </authorList>
    </citation>
    <scope>NUCLEOTIDE SEQUENCE [LARGE SCALE GENOMIC DNA]</scope>
    <source>
        <strain evidence="1 2">AU3578</strain>
    </source>
</reference>
<proteinExistence type="predicted"/>